<accession>A0A9D1SDJ0</accession>
<gene>
    <name evidence="1" type="ORF">IAA61_01385</name>
</gene>
<evidence type="ECO:0000313" key="1">
    <source>
        <dbReference type="EMBL" id="HIU56449.1"/>
    </source>
</evidence>
<dbReference type="EMBL" id="DVNB01000017">
    <property type="protein sequence ID" value="HIU56449.1"/>
    <property type="molecule type" value="Genomic_DNA"/>
</dbReference>
<protein>
    <submittedName>
        <fullName evidence="1">Uncharacterized protein</fullName>
    </submittedName>
</protein>
<reference evidence="1" key="2">
    <citation type="journal article" date="2021" name="PeerJ">
        <title>Extensive microbial diversity within the chicken gut microbiome revealed by metagenomics and culture.</title>
        <authorList>
            <person name="Gilroy R."/>
            <person name="Ravi A."/>
            <person name="Getino M."/>
            <person name="Pursley I."/>
            <person name="Horton D.L."/>
            <person name="Alikhan N.F."/>
            <person name="Baker D."/>
            <person name="Gharbi K."/>
            <person name="Hall N."/>
            <person name="Watson M."/>
            <person name="Adriaenssens E.M."/>
            <person name="Foster-Nyarko E."/>
            <person name="Jarju S."/>
            <person name="Secka A."/>
            <person name="Antonio M."/>
            <person name="Oren A."/>
            <person name="Chaudhuri R.R."/>
            <person name="La Ragione R."/>
            <person name="Hildebrand F."/>
            <person name="Pallen M.J."/>
        </authorList>
    </citation>
    <scope>NUCLEOTIDE SEQUENCE</scope>
    <source>
        <strain evidence="1">USAMLcec3-3695</strain>
    </source>
</reference>
<proteinExistence type="predicted"/>
<feature type="non-terminal residue" evidence="1">
    <location>
        <position position="58"/>
    </location>
</feature>
<organism evidence="1 2">
    <name type="scientific">Candidatus Ornithomonoglobus merdipullorum</name>
    <dbReference type="NCBI Taxonomy" id="2840895"/>
    <lineage>
        <taxon>Bacteria</taxon>
        <taxon>Bacillati</taxon>
        <taxon>Bacillota</taxon>
        <taxon>Clostridia</taxon>
        <taxon>Candidatus Ornithomonoglobus</taxon>
    </lineage>
</organism>
<comment type="caution">
    <text evidence="1">The sequence shown here is derived from an EMBL/GenBank/DDBJ whole genome shotgun (WGS) entry which is preliminary data.</text>
</comment>
<dbReference type="AlphaFoldDB" id="A0A9D1SDJ0"/>
<reference evidence="1" key="1">
    <citation type="submission" date="2020-10" db="EMBL/GenBank/DDBJ databases">
        <authorList>
            <person name="Gilroy R."/>
        </authorList>
    </citation>
    <scope>NUCLEOTIDE SEQUENCE</scope>
    <source>
        <strain evidence="1">USAMLcec3-3695</strain>
    </source>
</reference>
<sequence length="58" mass="6808">MNYTIKRIDENKAVMEMEDGSKVTIIFREEDNPDIEDIVTNNLMMSYEQRMKAMASNC</sequence>
<name>A0A9D1SDJ0_9FIRM</name>
<dbReference type="Proteomes" id="UP000824109">
    <property type="component" value="Unassembled WGS sequence"/>
</dbReference>
<evidence type="ECO:0000313" key="2">
    <source>
        <dbReference type="Proteomes" id="UP000824109"/>
    </source>
</evidence>